<gene>
    <name evidence="2" type="ORF">AXFE_23920</name>
</gene>
<proteinExistence type="predicted"/>
<organism evidence="2 3">
    <name type="scientific">Acidithrix ferrooxidans</name>
    <dbReference type="NCBI Taxonomy" id="1280514"/>
    <lineage>
        <taxon>Bacteria</taxon>
        <taxon>Bacillati</taxon>
        <taxon>Actinomycetota</taxon>
        <taxon>Acidimicrobiia</taxon>
        <taxon>Acidimicrobiales</taxon>
        <taxon>Acidimicrobiaceae</taxon>
        <taxon>Acidithrix</taxon>
    </lineage>
</organism>
<evidence type="ECO:0000256" key="1">
    <source>
        <dbReference type="SAM" id="MobiDB-lite"/>
    </source>
</evidence>
<dbReference type="AlphaFoldDB" id="A0A0D8HFZ6"/>
<name>A0A0D8HFZ6_9ACTN</name>
<evidence type="ECO:0000313" key="2">
    <source>
        <dbReference type="EMBL" id="KJF16727.1"/>
    </source>
</evidence>
<evidence type="ECO:0000313" key="3">
    <source>
        <dbReference type="Proteomes" id="UP000032360"/>
    </source>
</evidence>
<accession>A0A0D8HFZ6</accession>
<dbReference type="EMBL" id="JXYS01000075">
    <property type="protein sequence ID" value="KJF16727.1"/>
    <property type="molecule type" value="Genomic_DNA"/>
</dbReference>
<protein>
    <submittedName>
        <fullName evidence="2">Uncharacterized protein</fullName>
    </submittedName>
</protein>
<dbReference type="Proteomes" id="UP000032360">
    <property type="component" value="Unassembled WGS sequence"/>
</dbReference>
<feature type="region of interest" description="Disordered" evidence="1">
    <location>
        <begin position="73"/>
        <end position="93"/>
    </location>
</feature>
<sequence length="122" mass="14213">MHHRGTLVLRWQMVDDLYKDQNLDNQAIATRRYIGIVIPSAQEKKIDVVVHKCGDSQRVTSLKATSYNAKSKTTALYQSKARSRENLSNRNQLAKKIRKGLSYPLERQKWAPKVRTSSMRRW</sequence>
<comment type="caution">
    <text evidence="2">The sequence shown here is derived from an EMBL/GenBank/DDBJ whole genome shotgun (WGS) entry which is preliminary data.</text>
</comment>
<keyword evidence="3" id="KW-1185">Reference proteome</keyword>
<reference evidence="2 3" key="1">
    <citation type="submission" date="2015-01" db="EMBL/GenBank/DDBJ databases">
        <title>Draft genome of the acidophilic iron oxidizer Acidithrix ferrooxidans strain Py-F3.</title>
        <authorList>
            <person name="Poehlein A."/>
            <person name="Eisen S."/>
            <person name="Schloemann M."/>
            <person name="Johnson B.D."/>
            <person name="Daniel R."/>
            <person name="Muehling M."/>
        </authorList>
    </citation>
    <scope>NUCLEOTIDE SEQUENCE [LARGE SCALE GENOMIC DNA]</scope>
    <source>
        <strain evidence="2 3">Py-F3</strain>
    </source>
</reference>